<dbReference type="RefSeq" id="WP_223470047.1">
    <property type="nucleotide sequence ID" value="NZ_JAFBIL020000008.1"/>
</dbReference>
<reference evidence="2 3" key="1">
    <citation type="submission" date="2021-08" db="EMBL/GenBank/DDBJ databases">
        <title>Massilia sp. R798.</title>
        <authorList>
            <person name="Baek J.H."/>
            <person name="Jung H.S."/>
            <person name="Kim K.R."/>
            <person name="Jeon C.O."/>
        </authorList>
    </citation>
    <scope>NUCLEOTIDE SEQUENCE [LARGE SCALE GENOMIC DNA]</scope>
    <source>
        <strain evidence="2 3">R798</strain>
    </source>
</reference>
<dbReference type="Proteomes" id="UP000809349">
    <property type="component" value="Unassembled WGS sequence"/>
</dbReference>
<sequence>MKLFRMFAAVLLVLFAGAAIAAAPQQKVVYHINDSENASAALNNIRNHLAAAPQAKIVVVTHGKGIDFLLEGAKNPTGNPYDVPVQELADRGVEFRVCKNTLDGRKIDKSKLLPEARIVPSGVAEVARLQAEEGYVYLKP</sequence>
<dbReference type="InterPro" id="IPR027396">
    <property type="entry name" value="DsrEFH-like"/>
</dbReference>
<dbReference type="InterPro" id="IPR003787">
    <property type="entry name" value="Sulphur_relay_DsrE/F-like"/>
</dbReference>
<organism evidence="2 3">
    <name type="scientific">Massilia soli</name>
    <dbReference type="NCBI Taxonomy" id="2792854"/>
    <lineage>
        <taxon>Bacteria</taxon>
        <taxon>Pseudomonadati</taxon>
        <taxon>Pseudomonadota</taxon>
        <taxon>Betaproteobacteria</taxon>
        <taxon>Burkholderiales</taxon>
        <taxon>Oxalobacteraceae</taxon>
        <taxon>Telluria group</taxon>
        <taxon>Massilia</taxon>
    </lineage>
</organism>
<dbReference type="EMBL" id="JAFBIL020000008">
    <property type="protein sequence ID" value="MBZ2209599.1"/>
    <property type="molecule type" value="Genomic_DNA"/>
</dbReference>
<dbReference type="SUPFAM" id="SSF75169">
    <property type="entry name" value="DsrEFH-like"/>
    <property type="match status" value="1"/>
</dbReference>
<evidence type="ECO:0000313" key="2">
    <source>
        <dbReference type="EMBL" id="MBZ2209599.1"/>
    </source>
</evidence>
<evidence type="ECO:0000313" key="3">
    <source>
        <dbReference type="Proteomes" id="UP000809349"/>
    </source>
</evidence>
<feature type="chain" id="PRO_5045600828" evidence="1">
    <location>
        <begin position="22"/>
        <end position="140"/>
    </location>
</feature>
<dbReference type="PANTHER" id="PTHR37691">
    <property type="entry name" value="BLR3518 PROTEIN"/>
    <property type="match status" value="1"/>
</dbReference>
<keyword evidence="3" id="KW-1185">Reference proteome</keyword>
<comment type="caution">
    <text evidence="2">The sequence shown here is derived from an EMBL/GenBank/DDBJ whole genome shotgun (WGS) entry which is preliminary data.</text>
</comment>
<evidence type="ECO:0000256" key="1">
    <source>
        <dbReference type="SAM" id="SignalP"/>
    </source>
</evidence>
<dbReference type="Gene3D" id="3.40.1260.10">
    <property type="entry name" value="DsrEFH-like"/>
    <property type="match status" value="1"/>
</dbReference>
<feature type="signal peptide" evidence="1">
    <location>
        <begin position="1"/>
        <end position="21"/>
    </location>
</feature>
<name>A0ABS7SUH1_9BURK</name>
<keyword evidence="1" id="KW-0732">Signal</keyword>
<gene>
    <name evidence="2" type="ORF">I4X03_020215</name>
</gene>
<dbReference type="PANTHER" id="PTHR37691:SF1">
    <property type="entry name" value="BLR3518 PROTEIN"/>
    <property type="match status" value="1"/>
</dbReference>
<dbReference type="Pfam" id="PF02635">
    <property type="entry name" value="DsrE"/>
    <property type="match status" value="1"/>
</dbReference>
<accession>A0ABS7SUH1</accession>
<protein>
    <submittedName>
        <fullName evidence="2">DsrE family protein</fullName>
    </submittedName>
</protein>
<proteinExistence type="predicted"/>